<evidence type="ECO:0000313" key="2">
    <source>
        <dbReference type="EMBL" id="CAI9279760.1"/>
    </source>
</evidence>
<feature type="region of interest" description="Disordered" evidence="1">
    <location>
        <begin position="41"/>
        <end position="69"/>
    </location>
</feature>
<evidence type="ECO:0000313" key="3">
    <source>
        <dbReference type="Proteomes" id="UP001177003"/>
    </source>
</evidence>
<feature type="region of interest" description="Disordered" evidence="1">
    <location>
        <begin position="88"/>
        <end position="110"/>
    </location>
</feature>
<dbReference type="Proteomes" id="UP001177003">
    <property type="component" value="Chromosome 4"/>
</dbReference>
<name>A0AA36E2R8_LACSI</name>
<keyword evidence="3" id="KW-1185">Reference proteome</keyword>
<dbReference type="EMBL" id="OX465080">
    <property type="protein sequence ID" value="CAI9279760.1"/>
    <property type="molecule type" value="Genomic_DNA"/>
</dbReference>
<gene>
    <name evidence="2" type="ORF">LSALG_LOCUS19542</name>
</gene>
<sequence>MKNKGGFQEENDLNEFFNEAFEGNENVDGTDWMPSPVIQQFGSPWKSNRVNDDDDVDNPPEFDRRKQKQIVKKKKKKKVVVNNIVDAENHIPGPPIAKPSHPWEGSAIGNPFDPLDGCKSWLEVDRIST</sequence>
<protein>
    <submittedName>
        <fullName evidence="2">Uncharacterized protein</fullName>
    </submittedName>
</protein>
<accession>A0AA36E2R8</accession>
<organism evidence="2 3">
    <name type="scientific">Lactuca saligna</name>
    <name type="common">Willowleaf lettuce</name>
    <dbReference type="NCBI Taxonomy" id="75948"/>
    <lineage>
        <taxon>Eukaryota</taxon>
        <taxon>Viridiplantae</taxon>
        <taxon>Streptophyta</taxon>
        <taxon>Embryophyta</taxon>
        <taxon>Tracheophyta</taxon>
        <taxon>Spermatophyta</taxon>
        <taxon>Magnoliopsida</taxon>
        <taxon>eudicotyledons</taxon>
        <taxon>Gunneridae</taxon>
        <taxon>Pentapetalae</taxon>
        <taxon>asterids</taxon>
        <taxon>campanulids</taxon>
        <taxon>Asterales</taxon>
        <taxon>Asteraceae</taxon>
        <taxon>Cichorioideae</taxon>
        <taxon>Cichorieae</taxon>
        <taxon>Lactucinae</taxon>
        <taxon>Lactuca</taxon>
    </lineage>
</organism>
<proteinExistence type="predicted"/>
<evidence type="ECO:0000256" key="1">
    <source>
        <dbReference type="SAM" id="MobiDB-lite"/>
    </source>
</evidence>
<reference evidence="2" key="1">
    <citation type="submission" date="2023-04" db="EMBL/GenBank/DDBJ databases">
        <authorList>
            <person name="Vijverberg K."/>
            <person name="Xiong W."/>
            <person name="Schranz E."/>
        </authorList>
    </citation>
    <scope>NUCLEOTIDE SEQUENCE</scope>
</reference>
<dbReference type="AlphaFoldDB" id="A0AA36E2R8"/>